<reference evidence="2 3" key="1">
    <citation type="journal article" date="2023" name="Plants (Basel)">
        <title>Bridging the Gap: Combining Genomics and Transcriptomics Approaches to Understand Stylosanthes scabra, an Orphan Legume from the Brazilian Caatinga.</title>
        <authorList>
            <person name="Ferreira-Neto J.R.C."/>
            <person name="da Silva M.D."/>
            <person name="Binneck E."/>
            <person name="de Melo N.F."/>
            <person name="da Silva R.H."/>
            <person name="de Melo A.L.T.M."/>
            <person name="Pandolfi V."/>
            <person name="Bustamante F.O."/>
            <person name="Brasileiro-Vidal A.C."/>
            <person name="Benko-Iseppon A.M."/>
        </authorList>
    </citation>
    <scope>NUCLEOTIDE SEQUENCE [LARGE SCALE GENOMIC DNA]</scope>
    <source>
        <tissue evidence="2">Leaves</tissue>
    </source>
</reference>
<gene>
    <name evidence="2" type="ORF">PIB30_091823</name>
</gene>
<organism evidence="2 3">
    <name type="scientific">Stylosanthes scabra</name>
    <dbReference type="NCBI Taxonomy" id="79078"/>
    <lineage>
        <taxon>Eukaryota</taxon>
        <taxon>Viridiplantae</taxon>
        <taxon>Streptophyta</taxon>
        <taxon>Embryophyta</taxon>
        <taxon>Tracheophyta</taxon>
        <taxon>Spermatophyta</taxon>
        <taxon>Magnoliopsida</taxon>
        <taxon>eudicotyledons</taxon>
        <taxon>Gunneridae</taxon>
        <taxon>Pentapetalae</taxon>
        <taxon>rosids</taxon>
        <taxon>fabids</taxon>
        <taxon>Fabales</taxon>
        <taxon>Fabaceae</taxon>
        <taxon>Papilionoideae</taxon>
        <taxon>50 kb inversion clade</taxon>
        <taxon>dalbergioids sensu lato</taxon>
        <taxon>Dalbergieae</taxon>
        <taxon>Pterocarpus clade</taxon>
        <taxon>Stylosanthes</taxon>
    </lineage>
</organism>
<name>A0ABU6UTG1_9FABA</name>
<evidence type="ECO:0000256" key="1">
    <source>
        <dbReference type="SAM" id="MobiDB-lite"/>
    </source>
</evidence>
<feature type="non-terminal residue" evidence="2">
    <location>
        <position position="1"/>
    </location>
</feature>
<dbReference type="EMBL" id="JASCZI010122686">
    <property type="protein sequence ID" value="MED6164612.1"/>
    <property type="molecule type" value="Genomic_DNA"/>
</dbReference>
<evidence type="ECO:0008006" key="4">
    <source>
        <dbReference type="Google" id="ProtNLM"/>
    </source>
</evidence>
<evidence type="ECO:0000313" key="2">
    <source>
        <dbReference type="EMBL" id="MED6164612.1"/>
    </source>
</evidence>
<accession>A0ABU6UTG1</accession>
<keyword evidence="3" id="KW-1185">Reference proteome</keyword>
<proteinExistence type="predicted"/>
<feature type="compositionally biased region" description="Polar residues" evidence="1">
    <location>
        <begin position="1"/>
        <end position="19"/>
    </location>
</feature>
<protein>
    <recommendedName>
        <fullName evidence="4">PKD domain-containing protein</fullName>
    </recommendedName>
</protein>
<feature type="region of interest" description="Disordered" evidence="1">
    <location>
        <begin position="1"/>
        <end position="20"/>
    </location>
</feature>
<feature type="region of interest" description="Disordered" evidence="1">
    <location>
        <begin position="34"/>
        <end position="64"/>
    </location>
</feature>
<evidence type="ECO:0000313" key="3">
    <source>
        <dbReference type="Proteomes" id="UP001341840"/>
    </source>
</evidence>
<sequence>DEMRTTTAGRKTAASTQASAIEFTKDDRGYSSELRWNLGDGEGASGSTTSWSGQNGGSEVVGSLEGMMARGEWVEVRVDGLGH</sequence>
<dbReference type="Proteomes" id="UP001341840">
    <property type="component" value="Unassembled WGS sequence"/>
</dbReference>
<comment type="caution">
    <text evidence="2">The sequence shown here is derived from an EMBL/GenBank/DDBJ whole genome shotgun (WGS) entry which is preliminary data.</text>
</comment>